<name>A0ABM1L2C2_GEKJA</name>
<dbReference type="Proteomes" id="UP000694871">
    <property type="component" value="Unplaced"/>
</dbReference>
<evidence type="ECO:0000259" key="8">
    <source>
        <dbReference type="Pfam" id="PF00561"/>
    </source>
</evidence>
<evidence type="ECO:0000256" key="5">
    <source>
        <dbReference type="ARBA" id="ARBA00023180"/>
    </source>
</evidence>
<evidence type="ECO:0000256" key="4">
    <source>
        <dbReference type="ARBA" id="ARBA00023098"/>
    </source>
</evidence>
<gene>
    <name evidence="10 11" type="primary">LOC107121659</name>
</gene>
<keyword evidence="4" id="KW-0443">Lipid metabolism</keyword>
<dbReference type="GeneID" id="107121659"/>
<dbReference type="InterPro" id="IPR000073">
    <property type="entry name" value="AB_hydrolase_1"/>
</dbReference>
<feature type="domain" description="AB hydrolase-1" evidence="8">
    <location>
        <begin position="77"/>
        <end position="375"/>
    </location>
</feature>
<feature type="signal peptide" evidence="7">
    <location>
        <begin position="1"/>
        <end position="17"/>
    </location>
</feature>
<evidence type="ECO:0000256" key="7">
    <source>
        <dbReference type="SAM" id="SignalP"/>
    </source>
</evidence>
<dbReference type="InterPro" id="IPR029058">
    <property type="entry name" value="AB_hydrolase_fold"/>
</dbReference>
<keyword evidence="6" id="KW-0378">Hydrolase</keyword>
<sequence length="394" mass="45392">MWLFLTVACLILQATNSEEFKSKRHQNPQEFMTVDEVIQYWKYPSEEYEILTDDGYYLQINRIPYGIHGPGNKEAKPTVLLQHGLSLEGRSWIANLPNNSLGFILADAGCDVWILNSRGTTWSRRHQNLSTYEEEFWNFSFHEMGMYDVPAAIDFILQETEQDGLYYIGHGQGASLGLIAFSAMPELAQKVKLFIALAPAYRLVNSKGLAYELIVMPEKIRRMIWGNNEYALFSNTLKTFSAKACSHAVIDRLCLFLLFFSYGFNEKNLNRSQADIYLGIYPDFTSVKTVSHWGQIARSKEFKYFNYGSKNKAIYNTTSPPFYTIEDMTVPTAVWSGGKDICINKTDTELLLHQIPHLVSYKNIPDWQHFDHIWGLDAPVRLYPDILALFQKYK</sequence>
<reference evidence="10 11" key="1">
    <citation type="submission" date="2025-05" db="UniProtKB">
        <authorList>
            <consortium name="RefSeq"/>
        </authorList>
    </citation>
    <scope>IDENTIFICATION</scope>
</reference>
<dbReference type="Gene3D" id="3.40.50.1820">
    <property type="entry name" value="alpha/beta hydrolase"/>
    <property type="match status" value="1"/>
</dbReference>
<evidence type="ECO:0000256" key="3">
    <source>
        <dbReference type="ARBA" id="ARBA00022963"/>
    </source>
</evidence>
<keyword evidence="9" id="KW-1185">Reference proteome</keyword>
<evidence type="ECO:0000256" key="1">
    <source>
        <dbReference type="ARBA" id="ARBA00010701"/>
    </source>
</evidence>
<dbReference type="InterPro" id="IPR025483">
    <property type="entry name" value="Lipase_euk"/>
</dbReference>
<evidence type="ECO:0000313" key="9">
    <source>
        <dbReference type="Proteomes" id="UP000694871"/>
    </source>
</evidence>
<keyword evidence="2 7" id="KW-0732">Signal</keyword>
<comment type="similarity">
    <text evidence="1 6">Belongs to the AB hydrolase superfamily. Lipase family.</text>
</comment>
<feature type="chain" id="PRO_5045022617" description="Lipase" evidence="7">
    <location>
        <begin position="18"/>
        <end position="394"/>
    </location>
</feature>
<evidence type="ECO:0000256" key="2">
    <source>
        <dbReference type="ARBA" id="ARBA00022729"/>
    </source>
</evidence>
<dbReference type="RefSeq" id="XP_015280110.1">
    <property type="nucleotide sequence ID" value="XM_015424624.1"/>
</dbReference>
<proteinExistence type="inferred from homology"/>
<evidence type="ECO:0000313" key="11">
    <source>
        <dbReference type="RefSeq" id="XP_015280110.1"/>
    </source>
</evidence>
<dbReference type="PIRSF" id="PIRSF000862">
    <property type="entry name" value="Steryl_ester_lip"/>
    <property type="match status" value="1"/>
</dbReference>
<organism evidence="9 10">
    <name type="scientific">Gekko japonicus</name>
    <name type="common">Schlegel's Japanese gecko</name>
    <dbReference type="NCBI Taxonomy" id="146911"/>
    <lineage>
        <taxon>Eukaryota</taxon>
        <taxon>Metazoa</taxon>
        <taxon>Chordata</taxon>
        <taxon>Craniata</taxon>
        <taxon>Vertebrata</taxon>
        <taxon>Euteleostomi</taxon>
        <taxon>Lepidosauria</taxon>
        <taxon>Squamata</taxon>
        <taxon>Bifurcata</taxon>
        <taxon>Gekkota</taxon>
        <taxon>Gekkonidae</taxon>
        <taxon>Gekkoninae</taxon>
        <taxon>Gekko</taxon>
    </lineage>
</organism>
<dbReference type="RefSeq" id="XP_015280109.1">
    <property type="nucleotide sequence ID" value="XM_015424623.1"/>
</dbReference>
<keyword evidence="5" id="KW-0325">Glycoprotein</keyword>
<dbReference type="PANTHER" id="PTHR11005">
    <property type="entry name" value="LYSOSOMAL ACID LIPASE-RELATED"/>
    <property type="match status" value="1"/>
</dbReference>
<protein>
    <recommendedName>
        <fullName evidence="6">Lipase</fullName>
    </recommendedName>
</protein>
<dbReference type="SUPFAM" id="SSF53474">
    <property type="entry name" value="alpha/beta-Hydrolases"/>
    <property type="match status" value="1"/>
</dbReference>
<evidence type="ECO:0000313" key="10">
    <source>
        <dbReference type="RefSeq" id="XP_015280109.1"/>
    </source>
</evidence>
<evidence type="ECO:0000256" key="6">
    <source>
        <dbReference type="PIRNR" id="PIRNR000862"/>
    </source>
</evidence>
<keyword evidence="3 6" id="KW-0442">Lipid degradation</keyword>
<dbReference type="Pfam" id="PF00561">
    <property type="entry name" value="Abhydrolase_1"/>
    <property type="match status" value="1"/>
</dbReference>
<accession>A0ABM1L2C2</accession>